<proteinExistence type="predicted"/>
<protein>
    <submittedName>
        <fullName evidence="2">Uncharacterized protein</fullName>
    </submittedName>
</protein>
<feature type="compositionally biased region" description="Low complexity" evidence="1">
    <location>
        <begin position="64"/>
        <end position="76"/>
    </location>
</feature>
<dbReference type="EMBL" id="JBHTEK010000001">
    <property type="protein sequence ID" value="MFC7667198.1"/>
    <property type="molecule type" value="Genomic_DNA"/>
</dbReference>
<accession>A0ABW2U171</accession>
<organism evidence="2 3">
    <name type="scientific">Hymenobacter humi</name>
    <dbReference type="NCBI Taxonomy" id="1411620"/>
    <lineage>
        <taxon>Bacteria</taxon>
        <taxon>Pseudomonadati</taxon>
        <taxon>Bacteroidota</taxon>
        <taxon>Cytophagia</taxon>
        <taxon>Cytophagales</taxon>
        <taxon>Hymenobacteraceae</taxon>
        <taxon>Hymenobacter</taxon>
    </lineage>
</organism>
<evidence type="ECO:0000256" key="1">
    <source>
        <dbReference type="SAM" id="MobiDB-lite"/>
    </source>
</evidence>
<gene>
    <name evidence="2" type="ORF">ACFQT0_07030</name>
</gene>
<feature type="region of interest" description="Disordered" evidence="1">
    <location>
        <begin position="57"/>
        <end position="76"/>
    </location>
</feature>
<name>A0ABW2U171_9BACT</name>
<dbReference type="Proteomes" id="UP001596513">
    <property type="component" value="Unassembled WGS sequence"/>
</dbReference>
<reference evidence="3" key="1">
    <citation type="journal article" date="2019" name="Int. J. Syst. Evol. Microbiol.">
        <title>The Global Catalogue of Microorganisms (GCM) 10K type strain sequencing project: providing services to taxonomists for standard genome sequencing and annotation.</title>
        <authorList>
            <consortium name="The Broad Institute Genomics Platform"/>
            <consortium name="The Broad Institute Genome Sequencing Center for Infectious Disease"/>
            <person name="Wu L."/>
            <person name="Ma J."/>
        </authorList>
    </citation>
    <scope>NUCLEOTIDE SEQUENCE [LARGE SCALE GENOMIC DNA]</scope>
    <source>
        <strain evidence="3">JCM 19635</strain>
    </source>
</reference>
<evidence type="ECO:0000313" key="3">
    <source>
        <dbReference type="Proteomes" id="UP001596513"/>
    </source>
</evidence>
<comment type="caution">
    <text evidence="2">The sequence shown here is derived from an EMBL/GenBank/DDBJ whole genome shotgun (WGS) entry which is preliminary data.</text>
</comment>
<keyword evidence="3" id="KW-1185">Reference proteome</keyword>
<evidence type="ECO:0000313" key="2">
    <source>
        <dbReference type="EMBL" id="MFC7667198.1"/>
    </source>
</evidence>
<dbReference type="RefSeq" id="WP_380201534.1">
    <property type="nucleotide sequence ID" value="NZ_JBHTEK010000001.1"/>
</dbReference>
<sequence>MQRLLAPTTPIEKIGQMRQLNPSMTSTAGVQKHATLKLTKAIGLVREFHIGTFIRREDVPAADTPNTTTPPGTTNA</sequence>